<dbReference type="Proteomes" id="UP000017836">
    <property type="component" value="Unassembled WGS sequence"/>
</dbReference>
<reference evidence="2" key="1">
    <citation type="journal article" date="2013" name="Science">
        <title>The Amborella genome and the evolution of flowering plants.</title>
        <authorList>
            <consortium name="Amborella Genome Project"/>
        </authorList>
    </citation>
    <scope>NUCLEOTIDE SEQUENCE [LARGE SCALE GENOMIC DNA]</scope>
</reference>
<dbReference type="EMBL" id="KI395483">
    <property type="protein sequence ID" value="ERM98126.1"/>
    <property type="molecule type" value="Genomic_DNA"/>
</dbReference>
<gene>
    <name evidence="1" type="ORF">AMTR_s00095p00050910</name>
</gene>
<evidence type="ECO:0000313" key="2">
    <source>
        <dbReference type="Proteomes" id="UP000017836"/>
    </source>
</evidence>
<accession>W1NP45</accession>
<dbReference type="AlphaFoldDB" id="W1NP45"/>
<name>W1NP45_AMBTC</name>
<protein>
    <submittedName>
        <fullName evidence="1">Uncharacterized protein</fullName>
    </submittedName>
</protein>
<proteinExistence type="predicted"/>
<dbReference type="HOGENOM" id="CLU_2149246_0_0_1"/>
<organism evidence="1 2">
    <name type="scientific">Amborella trichopoda</name>
    <dbReference type="NCBI Taxonomy" id="13333"/>
    <lineage>
        <taxon>Eukaryota</taxon>
        <taxon>Viridiplantae</taxon>
        <taxon>Streptophyta</taxon>
        <taxon>Embryophyta</taxon>
        <taxon>Tracheophyta</taxon>
        <taxon>Spermatophyta</taxon>
        <taxon>Magnoliopsida</taxon>
        <taxon>Amborellales</taxon>
        <taxon>Amborellaceae</taxon>
        <taxon>Amborella</taxon>
    </lineage>
</organism>
<sequence length="112" mass="12725">MTYWFFAGPAIMTQYAASLALQCPSGVFNQEFVLLLLCPSRKACHLVKHTNQLKIIQNRPKECLEGPFKIFHCEMPTAKRNDIHVHVVNSRNGMTTWYATDLPFATTARPLS</sequence>
<keyword evidence="2" id="KW-1185">Reference proteome</keyword>
<evidence type="ECO:0000313" key="1">
    <source>
        <dbReference type="EMBL" id="ERM98126.1"/>
    </source>
</evidence>
<dbReference type="Gramene" id="ERM98126">
    <property type="protein sequence ID" value="ERM98126"/>
    <property type="gene ID" value="AMTR_s00095p00050910"/>
</dbReference>